<organism evidence="1 2">
    <name type="scientific">Mycolicibacterium frederiksbergense</name>
    <dbReference type="NCBI Taxonomy" id="117567"/>
    <lineage>
        <taxon>Bacteria</taxon>
        <taxon>Bacillati</taxon>
        <taxon>Actinomycetota</taxon>
        <taxon>Actinomycetes</taxon>
        <taxon>Mycobacteriales</taxon>
        <taxon>Mycobacteriaceae</taxon>
        <taxon>Mycolicibacterium</taxon>
    </lineage>
</organism>
<dbReference type="KEGG" id="mfre:EXE63_20755"/>
<protein>
    <submittedName>
        <fullName evidence="1">Uncharacterized protein</fullName>
    </submittedName>
</protein>
<evidence type="ECO:0000313" key="2">
    <source>
        <dbReference type="Proteomes" id="UP000501849"/>
    </source>
</evidence>
<dbReference type="RefSeq" id="WP_168143488.1">
    <property type="nucleotide sequence ID" value="NZ_CP038799.1"/>
</dbReference>
<dbReference type="AlphaFoldDB" id="A0A6H0S8X3"/>
<reference evidence="1 2" key="1">
    <citation type="submission" date="2019-04" db="EMBL/GenBank/DDBJ databases">
        <title>Draft, Whole-Genome Sequence of the Anthracene-degrading Mycobacterium frederiksbergense LB501T, Isolated from a Polycyclic Aromatic Hydrocarbon (PAH)-Contaminated Soil.</title>
        <authorList>
            <person name="Augelletti F."/>
        </authorList>
    </citation>
    <scope>NUCLEOTIDE SEQUENCE [LARGE SCALE GENOMIC DNA]</scope>
    <source>
        <strain evidence="1 2">LB 501T</strain>
    </source>
</reference>
<dbReference type="EMBL" id="CP038799">
    <property type="protein sequence ID" value="QIV83051.1"/>
    <property type="molecule type" value="Genomic_DNA"/>
</dbReference>
<sequence length="118" mass="12845">MSGSNFHAVWCGHRETNETHDDNYPYCLKQVHGVDLAPAPGEQKSSLWVYVTGQAHPSAMTSGESAPDADQYDGIELTTETRVGDEWTDKTLRLSADAARSLAAALVRAADIKQGLER</sequence>
<keyword evidence="2" id="KW-1185">Reference proteome</keyword>
<name>A0A6H0S8X3_9MYCO</name>
<evidence type="ECO:0000313" key="1">
    <source>
        <dbReference type="EMBL" id="QIV83051.1"/>
    </source>
</evidence>
<gene>
    <name evidence="1" type="ORF">EXE63_20755</name>
</gene>
<dbReference type="Proteomes" id="UP000501849">
    <property type="component" value="Chromosome"/>
</dbReference>
<proteinExistence type="predicted"/>
<accession>A0A6H0S8X3</accession>